<name>A0A941F287_9BACT</name>
<dbReference type="EMBL" id="JAGTAR010000009">
    <property type="protein sequence ID" value="MBR8535431.1"/>
    <property type="molecule type" value="Genomic_DNA"/>
</dbReference>
<reference evidence="1" key="2">
    <citation type="submission" date="2021-04" db="EMBL/GenBank/DDBJ databases">
        <authorList>
            <person name="Zhang T."/>
            <person name="Zhang Y."/>
            <person name="Lu D."/>
            <person name="Zuo D."/>
            <person name="Du Z."/>
        </authorList>
    </citation>
    <scope>NUCLEOTIDE SEQUENCE</scope>
    <source>
        <strain evidence="1">JR1</strain>
    </source>
</reference>
<comment type="caution">
    <text evidence="1">The sequence shown here is derived from an EMBL/GenBank/DDBJ whole genome shotgun (WGS) entry which is preliminary data.</text>
</comment>
<proteinExistence type="predicted"/>
<reference evidence="1" key="1">
    <citation type="journal article" date="2018" name="Int. J. Syst. Evol. Microbiol.">
        <title>Carboxylicivirga sediminis sp. nov., isolated from coastal sediment.</title>
        <authorList>
            <person name="Wang F.Q."/>
            <person name="Ren L.H."/>
            <person name="Zou R.J."/>
            <person name="Sun Y.Z."/>
            <person name="Liu X.J."/>
            <person name="Jiang F."/>
            <person name="Liu L.J."/>
        </authorList>
    </citation>
    <scope>NUCLEOTIDE SEQUENCE</scope>
    <source>
        <strain evidence="1">JR1</strain>
    </source>
</reference>
<dbReference type="RefSeq" id="WP_212189337.1">
    <property type="nucleotide sequence ID" value="NZ_JAGTAR010000009.1"/>
</dbReference>
<organism evidence="1 2">
    <name type="scientific">Carboxylicivirga sediminis</name>
    <dbReference type="NCBI Taxonomy" id="2006564"/>
    <lineage>
        <taxon>Bacteria</taxon>
        <taxon>Pseudomonadati</taxon>
        <taxon>Bacteroidota</taxon>
        <taxon>Bacteroidia</taxon>
        <taxon>Marinilabiliales</taxon>
        <taxon>Marinilabiliaceae</taxon>
        <taxon>Carboxylicivirga</taxon>
    </lineage>
</organism>
<keyword evidence="2" id="KW-1185">Reference proteome</keyword>
<dbReference type="AlphaFoldDB" id="A0A941F287"/>
<evidence type="ECO:0000313" key="2">
    <source>
        <dbReference type="Proteomes" id="UP000679220"/>
    </source>
</evidence>
<evidence type="ECO:0000313" key="1">
    <source>
        <dbReference type="EMBL" id="MBR8535431.1"/>
    </source>
</evidence>
<protein>
    <submittedName>
        <fullName evidence="1">Uncharacterized protein</fullName>
    </submittedName>
</protein>
<gene>
    <name evidence="1" type="ORF">KDU71_07650</name>
</gene>
<sequence>MNTNDNLLERFFIDREHRYKEFARHESRNADIEDHWEDVYMEVMTSFFGDKRSLAIELIKKEADLTIAKNKRMATFYKRNGNRFPLCEFDFYFISCLKLNIISPRAPYKWKYLRQPPTDANADYSRIELEDNEYEEGHDASEWIIEHTELIRAELDKLGIGELGQRVFAFKFFDGNSLNDWAGDEPIKEIRRLYAETLRLLRTKFNSDYLNSLEAVQGSLF</sequence>
<accession>A0A941F287</accession>
<dbReference type="Proteomes" id="UP000679220">
    <property type="component" value="Unassembled WGS sequence"/>
</dbReference>